<evidence type="ECO:0000313" key="2">
    <source>
        <dbReference type="Proteomes" id="UP001156905"/>
    </source>
</evidence>
<dbReference type="EMBL" id="BSOW01000041">
    <property type="protein sequence ID" value="GLR91047.1"/>
    <property type="molecule type" value="Genomic_DNA"/>
</dbReference>
<comment type="caution">
    <text evidence="1">The sequence shown here is derived from an EMBL/GenBank/DDBJ whole genome shotgun (WGS) entry which is preliminary data.</text>
</comment>
<name>A0ABQ6B9J9_9BRAD</name>
<evidence type="ECO:0000313" key="1">
    <source>
        <dbReference type="EMBL" id="GLR91047.1"/>
    </source>
</evidence>
<proteinExistence type="predicted"/>
<organism evidence="1 2">
    <name type="scientific">Bradyrhizobium iriomotense</name>
    <dbReference type="NCBI Taxonomy" id="441950"/>
    <lineage>
        <taxon>Bacteria</taxon>
        <taxon>Pseudomonadati</taxon>
        <taxon>Pseudomonadota</taxon>
        <taxon>Alphaproteobacteria</taxon>
        <taxon>Hyphomicrobiales</taxon>
        <taxon>Nitrobacteraceae</taxon>
        <taxon>Bradyrhizobium</taxon>
    </lineage>
</organism>
<dbReference type="Proteomes" id="UP001156905">
    <property type="component" value="Unassembled WGS sequence"/>
</dbReference>
<keyword evidence="2" id="KW-1185">Reference proteome</keyword>
<reference evidence="2" key="1">
    <citation type="journal article" date="2019" name="Int. J. Syst. Evol. Microbiol.">
        <title>The Global Catalogue of Microorganisms (GCM) 10K type strain sequencing project: providing services to taxonomists for standard genome sequencing and annotation.</title>
        <authorList>
            <consortium name="The Broad Institute Genomics Platform"/>
            <consortium name="The Broad Institute Genome Sequencing Center for Infectious Disease"/>
            <person name="Wu L."/>
            <person name="Ma J."/>
        </authorList>
    </citation>
    <scope>NUCLEOTIDE SEQUENCE [LARGE SCALE GENOMIC DNA]</scope>
    <source>
        <strain evidence="2">NBRC 102520</strain>
    </source>
</reference>
<dbReference type="InterPro" id="IPR029063">
    <property type="entry name" value="SAM-dependent_MTases_sf"/>
</dbReference>
<accession>A0ABQ6B9J9</accession>
<protein>
    <recommendedName>
        <fullName evidence="3">FkbM family methyltransferase</fullName>
    </recommendedName>
</protein>
<dbReference type="Gene3D" id="3.40.50.150">
    <property type="entry name" value="Vaccinia Virus protein VP39"/>
    <property type="match status" value="1"/>
</dbReference>
<evidence type="ECO:0008006" key="3">
    <source>
        <dbReference type="Google" id="ProtNLM"/>
    </source>
</evidence>
<gene>
    <name evidence="1" type="ORF">GCM10007857_77630</name>
</gene>
<sequence length="235" mass="25869">MALRARIKEIIRRLDAGARGSSMETVYQRIFERDLSSISVDGVRFYPVGSAANYGLLYVLLRAALDYPIKDVLELGAGQTSILFDLLVRKGVLKSRVRTLEHEQGWAYRISQLVSHDVVRTHLVLKQVQGMQTTGYDFSPLTKSSVELLVIDGPPAAAVENRFSRLAAVQLIDWINPSRFIIVVDDAEREGEILLAGAIQASLAAKKISFQVGSVVSNKTQIIIAGGDYLGAAYY</sequence>